<dbReference type="InterPro" id="IPR042510">
    <property type="entry name" value="CIP2A"/>
</dbReference>
<dbReference type="PANTHER" id="PTHR23161">
    <property type="entry name" value="PROTEIN CIP2A"/>
    <property type="match status" value="1"/>
</dbReference>
<evidence type="ECO:0000313" key="2">
    <source>
        <dbReference type="EMBL" id="KAJ8953996.1"/>
    </source>
</evidence>
<organism evidence="2 3">
    <name type="scientific">Aromia moschata</name>
    <dbReference type="NCBI Taxonomy" id="1265417"/>
    <lineage>
        <taxon>Eukaryota</taxon>
        <taxon>Metazoa</taxon>
        <taxon>Ecdysozoa</taxon>
        <taxon>Arthropoda</taxon>
        <taxon>Hexapoda</taxon>
        <taxon>Insecta</taxon>
        <taxon>Pterygota</taxon>
        <taxon>Neoptera</taxon>
        <taxon>Endopterygota</taxon>
        <taxon>Coleoptera</taxon>
        <taxon>Polyphaga</taxon>
        <taxon>Cucujiformia</taxon>
        <taxon>Chrysomeloidea</taxon>
        <taxon>Cerambycidae</taxon>
        <taxon>Cerambycinae</taxon>
        <taxon>Callichromatini</taxon>
        <taxon>Aromia</taxon>
    </lineage>
</organism>
<evidence type="ECO:0008006" key="4">
    <source>
        <dbReference type="Google" id="ProtNLM"/>
    </source>
</evidence>
<dbReference type="PANTHER" id="PTHR23161:SF2">
    <property type="entry name" value="PROTEIN CIP2A"/>
    <property type="match status" value="1"/>
</dbReference>
<gene>
    <name evidence="2" type="ORF">NQ318_004287</name>
</gene>
<evidence type="ECO:0000256" key="1">
    <source>
        <dbReference type="SAM" id="Coils"/>
    </source>
</evidence>
<sequence length="479" mass="53726">MYVFEAFKNNDSILLRQIVGFFVDAVAQSKNTHILREYKQYKPQVEALLDLVDNNISHSSEDPESCSRDTNSPECISLLLEFIHSLMRHDIESLTHLHPKISRLAINWVNSDWVSFQALIILTKIVEKAAEEENDTYNCEALQTLVVSLPAFSLLLQSNALPSSMESCRRLGALLRLFRALLQAGSVRVNVLQLLKGNALEKVFVPLQSDSLGLECLPTLRCENGDVSSTDAVYTYLYGLALVNELAQHDASWLGMQSTLMENRKIHMIIAQALYGATSVKNLALEICRHPSLSVKKVASTMSLLQPMFEDVTETSTKRQQPFQEVGFTTLSSAQMEKFDDMLHQMKRLIEENNAGDIVTSKVMELFEYKLVTLAFAEKAALSSVEVATERMVAGQIKVLEGQLKGKEKALAECTEQLTERDRQVKDLSETVAKLKEQVAKKEQVINKLVESGNKSEKNLQKTEELLKKANADIKNLNS</sequence>
<reference evidence="2" key="1">
    <citation type="journal article" date="2023" name="Insect Mol. Biol.">
        <title>Genome sequencing provides insights into the evolution of gene families encoding plant cell wall-degrading enzymes in longhorned beetles.</title>
        <authorList>
            <person name="Shin N.R."/>
            <person name="Okamura Y."/>
            <person name="Kirsch R."/>
            <person name="Pauchet Y."/>
        </authorList>
    </citation>
    <scope>NUCLEOTIDE SEQUENCE</scope>
    <source>
        <strain evidence="2">AMC_N1</strain>
    </source>
</reference>
<dbReference type="EMBL" id="JAPWTK010000051">
    <property type="protein sequence ID" value="KAJ8953996.1"/>
    <property type="molecule type" value="Genomic_DNA"/>
</dbReference>
<keyword evidence="3" id="KW-1185">Reference proteome</keyword>
<comment type="caution">
    <text evidence="2">The sequence shown here is derived from an EMBL/GenBank/DDBJ whole genome shotgun (WGS) entry which is preliminary data.</text>
</comment>
<keyword evidence="1" id="KW-0175">Coiled coil</keyword>
<protein>
    <recommendedName>
        <fullName evidence="4">Protein CIP2A</fullName>
    </recommendedName>
</protein>
<dbReference type="Proteomes" id="UP001162162">
    <property type="component" value="Unassembled WGS sequence"/>
</dbReference>
<accession>A0AAV8YSI0</accession>
<feature type="non-terminal residue" evidence="2">
    <location>
        <position position="479"/>
    </location>
</feature>
<feature type="coiled-coil region" evidence="1">
    <location>
        <begin position="397"/>
        <end position="473"/>
    </location>
</feature>
<proteinExistence type="predicted"/>
<dbReference type="AlphaFoldDB" id="A0AAV8YSI0"/>
<name>A0AAV8YSI0_9CUCU</name>
<evidence type="ECO:0000313" key="3">
    <source>
        <dbReference type="Proteomes" id="UP001162162"/>
    </source>
</evidence>